<dbReference type="InterPro" id="IPR011009">
    <property type="entry name" value="Kinase-like_dom_sf"/>
</dbReference>
<dbReference type="Proteomes" id="UP000054477">
    <property type="component" value="Unassembled WGS sequence"/>
</dbReference>
<evidence type="ECO:0000256" key="4">
    <source>
        <dbReference type="ARBA" id="ARBA00022741"/>
    </source>
</evidence>
<keyword evidence="5" id="KW-0418">Kinase</keyword>
<dbReference type="HOGENOM" id="CLU_000288_118_3_1"/>
<dbReference type="PANTHER" id="PTHR44167:SF23">
    <property type="entry name" value="CDC7 KINASE, ISOFORM A-RELATED"/>
    <property type="match status" value="1"/>
</dbReference>
<dbReference type="AlphaFoldDB" id="A0A0C9Y773"/>
<evidence type="ECO:0000256" key="6">
    <source>
        <dbReference type="ARBA" id="ARBA00022840"/>
    </source>
</evidence>
<dbReference type="InterPro" id="IPR008271">
    <property type="entry name" value="Ser/Thr_kinase_AS"/>
</dbReference>
<keyword evidence="6" id="KW-0067">ATP-binding</keyword>
<dbReference type="GO" id="GO:0005634">
    <property type="term" value="C:nucleus"/>
    <property type="evidence" value="ECO:0007669"/>
    <property type="project" value="TreeGrafter"/>
</dbReference>
<organism evidence="9 10">
    <name type="scientific">Laccaria amethystina LaAM-08-1</name>
    <dbReference type="NCBI Taxonomy" id="1095629"/>
    <lineage>
        <taxon>Eukaryota</taxon>
        <taxon>Fungi</taxon>
        <taxon>Dikarya</taxon>
        <taxon>Basidiomycota</taxon>
        <taxon>Agaricomycotina</taxon>
        <taxon>Agaricomycetes</taxon>
        <taxon>Agaricomycetidae</taxon>
        <taxon>Agaricales</taxon>
        <taxon>Agaricineae</taxon>
        <taxon>Hydnangiaceae</taxon>
        <taxon>Laccaria</taxon>
    </lineage>
</organism>
<evidence type="ECO:0000313" key="9">
    <source>
        <dbReference type="EMBL" id="KIK03898.1"/>
    </source>
</evidence>
<keyword evidence="4" id="KW-0547">Nucleotide-binding</keyword>
<keyword evidence="3" id="KW-0808">Transferase</keyword>
<feature type="region of interest" description="Disordered" evidence="7">
    <location>
        <begin position="401"/>
        <end position="424"/>
    </location>
</feature>
<feature type="compositionally biased region" description="Basic and acidic residues" evidence="7">
    <location>
        <begin position="401"/>
        <end position="419"/>
    </location>
</feature>
<feature type="compositionally biased region" description="Acidic residues" evidence="7">
    <location>
        <begin position="698"/>
        <end position="710"/>
    </location>
</feature>
<evidence type="ECO:0000313" key="10">
    <source>
        <dbReference type="Proteomes" id="UP000054477"/>
    </source>
</evidence>
<name>A0A0C9Y773_9AGAR</name>
<dbReference type="GO" id="GO:0005524">
    <property type="term" value="F:ATP binding"/>
    <property type="evidence" value="ECO:0007669"/>
    <property type="project" value="UniProtKB-KW"/>
</dbReference>
<dbReference type="PANTHER" id="PTHR44167">
    <property type="entry name" value="OVARIAN-SPECIFIC SERINE/THREONINE-PROTEIN KINASE LOK-RELATED"/>
    <property type="match status" value="1"/>
</dbReference>
<accession>A0A0C9Y773</accession>
<dbReference type="GO" id="GO:0044773">
    <property type="term" value="P:mitotic DNA damage checkpoint signaling"/>
    <property type="evidence" value="ECO:0007669"/>
    <property type="project" value="TreeGrafter"/>
</dbReference>
<dbReference type="InterPro" id="IPR000719">
    <property type="entry name" value="Prot_kinase_dom"/>
</dbReference>
<evidence type="ECO:0000256" key="3">
    <source>
        <dbReference type="ARBA" id="ARBA00022679"/>
    </source>
</evidence>
<dbReference type="Gene3D" id="3.30.200.20">
    <property type="entry name" value="Phosphorylase Kinase, domain 1"/>
    <property type="match status" value="1"/>
</dbReference>
<evidence type="ECO:0000256" key="5">
    <source>
        <dbReference type="ARBA" id="ARBA00022777"/>
    </source>
</evidence>
<dbReference type="EC" id="2.7.11.1" evidence="1"/>
<dbReference type="PROSITE" id="PS50011">
    <property type="entry name" value="PROTEIN_KINASE_DOM"/>
    <property type="match status" value="1"/>
</dbReference>
<keyword evidence="10" id="KW-1185">Reference proteome</keyword>
<feature type="region of interest" description="Disordered" evidence="7">
    <location>
        <begin position="698"/>
        <end position="746"/>
    </location>
</feature>
<dbReference type="OrthoDB" id="10020333at2759"/>
<dbReference type="Pfam" id="PF00069">
    <property type="entry name" value="Pkinase"/>
    <property type="match status" value="2"/>
</dbReference>
<dbReference type="PROSITE" id="PS00108">
    <property type="entry name" value="PROTEIN_KINASE_ST"/>
    <property type="match status" value="1"/>
</dbReference>
<protein>
    <recommendedName>
        <fullName evidence="1">non-specific serine/threonine protein kinase</fullName>
        <ecNumber evidence="1">2.7.11.1</ecNumber>
    </recommendedName>
</protein>
<dbReference type="SUPFAM" id="SSF56112">
    <property type="entry name" value="Protein kinase-like (PK-like)"/>
    <property type="match status" value="1"/>
</dbReference>
<feature type="region of interest" description="Disordered" evidence="7">
    <location>
        <begin position="544"/>
        <end position="567"/>
    </location>
</feature>
<evidence type="ECO:0000256" key="2">
    <source>
        <dbReference type="ARBA" id="ARBA00022527"/>
    </source>
</evidence>
<dbReference type="Gene3D" id="1.10.510.10">
    <property type="entry name" value="Transferase(Phosphotransferase) domain 1"/>
    <property type="match status" value="1"/>
</dbReference>
<reference evidence="9 10" key="1">
    <citation type="submission" date="2014-04" db="EMBL/GenBank/DDBJ databases">
        <authorList>
            <consortium name="DOE Joint Genome Institute"/>
            <person name="Kuo A."/>
            <person name="Kohler A."/>
            <person name="Nagy L.G."/>
            <person name="Floudas D."/>
            <person name="Copeland A."/>
            <person name="Barry K.W."/>
            <person name="Cichocki N."/>
            <person name="Veneault-Fourrey C."/>
            <person name="LaButti K."/>
            <person name="Lindquist E.A."/>
            <person name="Lipzen A."/>
            <person name="Lundell T."/>
            <person name="Morin E."/>
            <person name="Murat C."/>
            <person name="Sun H."/>
            <person name="Tunlid A."/>
            <person name="Henrissat B."/>
            <person name="Grigoriev I.V."/>
            <person name="Hibbett D.S."/>
            <person name="Martin F."/>
            <person name="Nordberg H.P."/>
            <person name="Cantor M.N."/>
            <person name="Hua S.X."/>
        </authorList>
    </citation>
    <scope>NUCLEOTIDE SEQUENCE [LARGE SCALE GENOMIC DNA]</scope>
    <source>
        <strain evidence="9 10">LaAM-08-1</strain>
    </source>
</reference>
<evidence type="ECO:0000256" key="7">
    <source>
        <dbReference type="SAM" id="MobiDB-lite"/>
    </source>
</evidence>
<keyword evidence="2" id="KW-0723">Serine/threonine-protein kinase</keyword>
<dbReference type="STRING" id="1095629.A0A0C9Y773"/>
<feature type="domain" description="Protein kinase" evidence="8">
    <location>
        <begin position="187"/>
        <end position="642"/>
    </location>
</feature>
<sequence>MALLFSQHSSNPLEVGSSDVHNSRYLKHYAKAAALNADFAPSSDDPLYSYSAPEVRQYQQHLVQMLPGYPAQGTSASTSKHQAFVDLDEEMSDDLLLRDKRSLRIDTTKVGQGKGVDEPCDDEDLVMDEELRELEEYDAQEGCLTPLSDAMTDEEHTLAHKPREEQAEIVKEIEEFLLSIPHIEGDYKVIDRLGTGTFSSVYKAIDLRYEEWDNTPWHGRHPPSSSAHYQSVPRPKESKVFVAIKRIYVTSSPERIRNELLIMEECRGCRHVSQLITAFRHNDQVAIIMPYHRNDDFREYFTRLSMEGIKSYFRCMFRALRDIHMRGLIHRDVKPANFLFDPRTGIGTLCDFGLASRMEAGPMPGACLHGPPTAKNPHGENKVRYQYNPESVVKLQREARAKSKLPSEKVGYPDKDTRPVSKANRAGTRGFRAPEVLLKCGEQTGAIDIWAAGIILLFFLTGKFPLFQSSDDVEALMEIAAIIGKKKMEGVATLHSRTFATNVPSVDKEVPWSEFVTQQNPDIHTLKEPDTRFYPHNSFSQATRLQPTTAPSPPPPTSSSPARASASVSGDYYDLEFPTSPLTPITPIDVDVEVEQALEQDETPEAAYKQDLEDAFELLNKLLDPLATNRITPRGALAHPFLKKHRHGEPAEWGEEPDDDEFFPHPFGDGVCGEWHFRDEVTEEPCVRVEQECECEECDDEWEDGEEAGEEGGKEGEEKEEEENEGEGDKEGRRETRRKARGRRRRRVEEVLTLLAGEGIAIGRQPCEFHKEEF</sequence>
<feature type="compositionally biased region" description="Basic residues" evidence="7">
    <location>
        <begin position="735"/>
        <end position="746"/>
    </location>
</feature>
<dbReference type="CDD" id="cd14019">
    <property type="entry name" value="STKc_Cdc7"/>
    <property type="match status" value="1"/>
</dbReference>
<dbReference type="SMART" id="SM00220">
    <property type="entry name" value="S_TKc"/>
    <property type="match status" value="1"/>
</dbReference>
<gene>
    <name evidence="9" type="ORF">K443DRAFT_676393</name>
</gene>
<proteinExistence type="predicted"/>
<reference evidence="10" key="2">
    <citation type="submission" date="2015-01" db="EMBL/GenBank/DDBJ databases">
        <title>Evolutionary Origins and Diversification of the Mycorrhizal Mutualists.</title>
        <authorList>
            <consortium name="DOE Joint Genome Institute"/>
            <consortium name="Mycorrhizal Genomics Consortium"/>
            <person name="Kohler A."/>
            <person name="Kuo A."/>
            <person name="Nagy L.G."/>
            <person name="Floudas D."/>
            <person name="Copeland A."/>
            <person name="Barry K.W."/>
            <person name="Cichocki N."/>
            <person name="Veneault-Fourrey C."/>
            <person name="LaButti K."/>
            <person name="Lindquist E.A."/>
            <person name="Lipzen A."/>
            <person name="Lundell T."/>
            <person name="Morin E."/>
            <person name="Murat C."/>
            <person name="Riley R."/>
            <person name="Ohm R."/>
            <person name="Sun H."/>
            <person name="Tunlid A."/>
            <person name="Henrissat B."/>
            <person name="Grigoriev I.V."/>
            <person name="Hibbett D.S."/>
            <person name="Martin F."/>
        </authorList>
    </citation>
    <scope>NUCLEOTIDE SEQUENCE [LARGE SCALE GENOMIC DNA]</scope>
    <source>
        <strain evidence="10">LaAM-08-1</strain>
    </source>
</reference>
<dbReference type="GO" id="GO:0004674">
    <property type="term" value="F:protein serine/threonine kinase activity"/>
    <property type="evidence" value="ECO:0007669"/>
    <property type="project" value="UniProtKB-KW"/>
</dbReference>
<evidence type="ECO:0000259" key="8">
    <source>
        <dbReference type="PROSITE" id="PS50011"/>
    </source>
</evidence>
<evidence type="ECO:0000256" key="1">
    <source>
        <dbReference type="ARBA" id="ARBA00012513"/>
    </source>
</evidence>
<dbReference type="EMBL" id="KN838575">
    <property type="protein sequence ID" value="KIK03898.1"/>
    <property type="molecule type" value="Genomic_DNA"/>
</dbReference>